<dbReference type="InterPro" id="IPR011009">
    <property type="entry name" value="Kinase-like_dom_sf"/>
</dbReference>
<evidence type="ECO:0000256" key="12">
    <source>
        <dbReference type="ARBA" id="ARBA00075375"/>
    </source>
</evidence>
<dbReference type="SUPFAM" id="SSF56112">
    <property type="entry name" value="Protein kinase-like (PK-like)"/>
    <property type="match status" value="1"/>
</dbReference>
<protein>
    <recommendedName>
        <fullName evidence="2">non-specific serine/threonine protein kinase</fullName>
        <ecNumber evidence="2">2.7.11.1</ecNumber>
    </recommendedName>
    <alternativeName>
        <fullName evidence="12">Fused homolog</fullName>
    </alternativeName>
</protein>
<keyword evidence="16" id="KW-1185">Reference proteome</keyword>
<evidence type="ECO:0000256" key="4">
    <source>
        <dbReference type="ARBA" id="ARBA00022527"/>
    </source>
</evidence>
<dbReference type="STRING" id="1890364.A0A2P6MXP6"/>
<dbReference type="FunFam" id="1.10.510.10:FF:000292">
    <property type="entry name" value="Serine/threonine-protein kinase 36"/>
    <property type="match status" value="1"/>
</dbReference>
<keyword evidence="6 13" id="KW-0547">Nucleotide-binding</keyword>
<evidence type="ECO:0000313" key="16">
    <source>
        <dbReference type="Proteomes" id="UP000241769"/>
    </source>
</evidence>
<evidence type="ECO:0000256" key="3">
    <source>
        <dbReference type="ARBA" id="ARBA00022490"/>
    </source>
</evidence>
<dbReference type="InterPro" id="IPR008271">
    <property type="entry name" value="Ser/Thr_kinase_AS"/>
</dbReference>
<dbReference type="PANTHER" id="PTHR22983">
    <property type="entry name" value="PROTEIN KINASE RELATED"/>
    <property type="match status" value="1"/>
</dbReference>
<feature type="binding site" evidence="13">
    <location>
        <position position="43"/>
    </location>
    <ligand>
        <name>ATP</name>
        <dbReference type="ChEBI" id="CHEBI:30616"/>
    </ligand>
</feature>
<keyword evidence="4" id="KW-0723">Serine/threonine-protein kinase</keyword>
<dbReference type="SUPFAM" id="SSF48371">
    <property type="entry name" value="ARM repeat"/>
    <property type="match status" value="1"/>
</dbReference>
<reference evidence="15 16" key="1">
    <citation type="journal article" date="2018" name="Genome Biol. Evol.">
        <title>Multiple Roots of Fruiting Body Formation in Amoebozoa.</title>
        <authorList>
            <person name="Hillmann F."/>
            <person name="Forbes G."/>
            <person name="Novohradska S."/>
            <person name="Ferling I."/>
            <person name="Riege K."/>
            <person name="Groth M."/>
            <person name="Westermann M."/>
            <person name="Marz M."/>
            <person name="Spaller T."/>
            <person name="Winckler T."/>
            <person name="Schaap P."/>
            <person name="Glockner G."/>
        </authorList>
    </citation>
    <scope>NUCLEOTIDE SEQUENCE [LARGE SCALE GENOMIC DNA]</scope>
    <source>
        <strain evidence="15 16">Jena</strain>
    </source>
</reference>
<organism evidence="15 16">
    <name type="scientific">Planoprotostelium fungivorum</name>
    <dbReference type="NCBI Taxonomy" id="1890364"/>
    <lineage>
        <taxon>Eukaryota</taxon>
        <taxon>Amoebozoa</taxon>
        <taxon>Evosea</taxon>
        <taxon>Variosea</taxon>
        <taxon>Cavosteliida</taxon>
        <taxon>Cavosteliaceae</taxon>
        <taxon>Planoprotostelium</taxon>
    </lineage>
</organism>
<dbReference type="Gene3D" id="1.25.10.10">
    <property type="entry name" value="Leucine-rich Repeat Variant"/>
    <property type="match status" value="1"/>
</dbReference>
<evidence type="ECO:0000256" key="6">
    <source>
        <dbReference type="ARBA" id="ARBA00022741"/>
    </source>
</evidence>
<dbReference type="InterPro" id="IPR000719">
    <property type="entry name" value="Prot_kinase_dom"/>
</dbReference>
<dbReference type="GO" id="GO:0004674">
    <property type="term" value="F:protein serine/threonine kinase activity"/>
    <property type="evidence" value="ECO:0007669"/>
    <property type="project" value="UniProtKB-KW"/>
</dbReference>
<evidence type="ECO:0000313" key="15">
    <source>
        <dbReference type="EMBL" id="PRP76426.1"/>
    </source>
</evidence>
<evidence type="ECO:0000256" key="7">
    <source>
        <dbReference type="ARBA" id="ARBA00022777"/>
    </source>
</evidence>
<dbReference type="FunFam" id="3.30.200.20:FF:000042">
    <property type="entry name" value="Aurora kinase A"/>
    <property type="match status" value="1"/>
</dbReference>
<keyword evidence="7" id="KW-0418">Kinase</keyword>
<evidence type="ECO:0000256" key="8">
    <source>
        <dbReference type="ARBA" id="ARBA00022840"/>
    </source>
</evidence>
<comment type="catalytic activity">
    <reaction evidence="10">
        <text>L-threonyl-[protein] + ATP = O-phospho-L-threonyl-[protein] + ADP + H(+)</text>
        <dbReference type="Rhea" id="RHEA:46608"/>
        <dbReference type="Rhea" id="RHEA-COMP:11060"/>
        <dbReference type="Rhea" id="RHEA-COMP:11605"/>
        <dbReference type="ChEBI" id="CHEBI:15378"/>
        <dbReference type="ChEBI" id="CHEBI:30013"/>
        <dbReference type="ChEBI" id="CHEBI:30616"/>
        <dbReference type="ChEBI" id="CHEBI:61977"/>
        <dbReference type="ChEBI" id="CHEBI:456216"/>
        <dbReference type="EC" id="2.7.11.1"/>
    </reaction>
</comment>
<dbReference type="PROSITE" id="PS00107">
    <property type="entry name" value="PROTEIN_KINASE_ATP"/>
    <property type="match status" value="1"/>
</dbReference>
<comment type="subcellular location">
    <subcellularLocation>
        <location evidence="1">Cytoplasm</location>
        <location evidence="1">Cytoskeleton</location>
    </subcellularLocation>
</comment>
<dbReference type="EC" id="2.7.11.1" evidence="2"/>
<evidence type="ECO:0000259" key="14">
    <source>
        <dbReference type="PROSITE" id="PS50011"/>
    </source>
</evidence>
<dbReference type="GO" id="GO:0005737">
    <property type="term" value="C:cytoplasm"/>
    <property type="evidence" value="ECO:0007669"/>
    <property type="project" value="UniProtKB-ARBA"/>
</dbReference>
<dbReference type="InterPro" id="IPR016024">
    <property type="entry name" value="ARM-type_fold"/>
</dbReference>
<dbReference type="InterPro" id="IPR017441">
    <property type="entry name" value="Protein_kinase_ATP_BS"/>
</dbReference>
<accession>A0A2P6MXP6</accession>
<dbReference type="FunCoup" id="A0A2P6MXP6">
    <property type="interactions" value="8"/>
</dbReference>
<dbReference type="InParanoid" id="A0A2P6MXP6"/>
<dbReference type="InterPro" id="IPR011989">
    <property type="entry name" value="ARM-like"/>
</dbReference>
<comment type="catalytic activity">
    <reaction evidence="11">
        <text>L-seryl-[protein] + ATP = O-phospho-L-seryl-[protein] + ADP + H(+)</text>
        <dbReference type="Rhea" id="RHEA:17989"/>
        <dbReference type="Rhea" id="RHEA-COMP:9863"/>
        <dbReference type="Rhea" id="RHEA-COMP:11604"/>
        <dbReference type="ChEBI" id="CHEBI:15378"/>
        <dbReference type="ChEBI" id="CHEBI:29999"/>
        <dbReference type="ChEBI" id="CHEBI:30616"/>
        <dbReference type="ChEBI" id="CHEBI:83421"/>
        <dbReference type="ChEBI" id="CHEBI:456216"/>
        <dbReference type="EC" id="2.7.11.1"/>
    </reaction>
</comment>
<sequence length="1181" mass="133168">MHMQPFMNEYIVIELIGEGSFGKVYKGRRKYTGQIVALKFIRKTGKSDKDIKRLRSEIDILRGLKHENIVLMLDCFETKSEFCVVTEYAQGELFDVLEDDRSMPEDVVQSIAKQLVRALDYLHSNRIIHRDMKPQNILIGSDGKIKLCDFGFARAMSCNTMVLTSIKGTPLYMAPELVQELPYNHTVDLWSLGVILYELFVGVPPFYTNNIYSLINLIVKDAVKFPDNISDHFRTFLRGLLNKDPAQRMGWPHLAEHPFVSETEAERLERQTKESFVFKIPPQLMPQYQEGETRTKKEGSEEKGDTLSKKVLPPIYEGEDETLSMTPREKEPSTFHSYWSNFETEGDRLIVGLENSYSDTQESMIHLAGMMRVLYNILTNGTAPTDSISAKEDILALDSLPSLIINHLPWLISCESNSKQKVLTLNGKRRAFNNHRGLRMDSEVIRTFHAVVRLSFEGCKQPAVRTFLPNLTSLLRMESDHNSLQQGVLELINTFFTLLGNQSIESSSPTYQSSIELNIPADLSSKKQNKELVKESIASLSAVVFTKEGSTTPFPFGRSNNSPNNHQIPSNEAFLSRIGHMVCAQVANNMVSYQVLDILWNTTSDDMSSALPVYRLMLKAVKSSPQLVIAMASGPSMDTLLSCLDQEMASDDVQRSIHRATILHIVSGLLLQQPKLTERVWNRPEFSVQRLLHMMRSTEGSLSSAAFYLSGLLLDGDNAGSIHEQVATTATLKCLRKMMTHPGGNHMRAIEGTCFGWQQTGCFDHMIYLVQKMIVKEEDMIDEFTESGLWETIFYQLNAMNTSNELSPNGIVTATRIIYDVVSRNTSERINLVLSNHYMADLLHMLNPTHLHYLQSWPISLGGGQEAVANLVTQVVSIFYLPFANKVDADTILPLVLQIMINYKLVDFTIQSLSHLSGEYLELPLGLLSRLVHENSTFSQQFIDFGGLSAGVIGHLLQTKNSNGVLIDTLGIVSQLARMSKEYYQFMSTPSMFTAWREMLNHPDPTITAKMCNLIGNLCKHSAYFYEDLEKWDIIPALIECCAAPDKNTQKFACFAIGNASFHNNQLYSSLSPCIPHLIHLISSPDEKTQLNAAVRNSDQLIGMAIQQGVLHALNKILQDKDQPISVRRVALFSFGTYASYPECRTVIKEILNFGQTTELLLQLQDTIIQKYLARIKKSFS</sequence>
<name>A0A2P6MXP6_9EUKA</name>
<dbReference type="OrthoDB" id="266718at2759"/>
<dbReference type="PROSITE" id="PS50011">
    <property type="entry name" value="PROTEIN_KINASE_DOM"/>
    <property type="match status" value="1"/>
</dbReference>
<evidence type="ECO:0000256" key="1">
    <source>
        <dbReference type="ARBA" id="ARBA00004245"/>
    </source>
</evidence>
<dbReference type="Gene3D" id="1.10.510.10">
    <property type="entry name" value="Transferase(Phosphotransferase) domain 1"/>
    <property type="match status" value="1"/>
</dbReference>
<keyword evidence="3" id="KW-0963">Cytoplasm</keyword>
<evidence type="ECO:0000256" key="5">
    <source>
        <dbReference type="ARBA" id="ARBA00022679"/>
    </source>
</evidence>
<dbReference type="EMBL" id="MDYQ01000326">
    <property type="protein sequence ID" value="PRP76426.1"/>
    <property type="molecule type" value="Genomic_DNA"/>
</dbReference>
<evidence type="ECO:0000256" key="9">
    <source>
        <dbReference type="ARBA" id="ARBA00023212"/>
    </source>
</evidence>
<keyword evidence="9" id="KW-0206">Cytoskeleton</keyword>
<proteinExistence type="predicted"/>
<dbReference type="Pfam" id="PF00069">
    <property type="entry name" value="Pkinase"/>
    <property type="match status" value="1"/>
</dbReference>
<evidence type="ECO:0000256" key="2">
    <source>
        <dbReference type="ARBA" id="ARBA00012513"/>
    </source>
</evidence>
<keyword evidence="5" id="KW-0808">Transferase</keyword>
<dbReference type="GO" id="GO:0005856">
    <property type="term" value="C:cytoskeleton"/>
    <property type="evidence" value="ECO:0007669"/>
    <property type="project" value="UniProtKB-SubCell"/>
</dbReference>
<dbReference type="PANTHER" id="PTHR22983:SF6">
    <property type="entry name" value="SERINE_THREONINE-PROTEIN KINASE 36"/>
    <property type="match status" value="1"/>
</dbReference>
<feature type="domain" description="Protein kinase" evidence="14">
    <location>
        <begin position="10"/>
        <end position="260"/>
    </location>
</feature>
<evidence type="ECO:0000256" key="10">
    <source>
        <dbReference type="ARBA" id="ARBA00047899"/>
    </source>
</evidence>
<evidence type="ECO:0000256" key="13">
    <source>
        <dbReference type="PROSITE-ProRule" id="PRU10141"/>
    </source>
</evidence>
<dbReference type="CDD" id="cd14002">
    <property type="entry name" value="STKc_STK36"/>
    <property type="match status" value="1"/>
</dbReference>
<dbReference type="Proteomes" id="UP000241769">
    <property type="component" value="Unassembled WGS sequence"/>
</dbReference>
<dbReference type="PROSITE" id="PS00108">
    <property type="entry name" value="PROTEIN_KINASE_ST"/>
    <property type="match status" value="1"/>
</dbReference>
<gene>
    <name evidence="15" type="ORF">PROFUN_12038</name>
</gene>
<dbReference type="GO" id="GO:0005524">
    <property type="term" value="F:ATP binding"/>
    <property type="evidence" value="ECO:0007669"/>
    <property type="project" value="UniProtKB-UniRule"/>
</dbReference>
<comment type="caution">
    <text evidence="15">The sequence shown here is derived from an EMBL/GenBank/DDBJ whole genome shotgun (WGS) entry which is preliminary data.</text>
</comment>
<evidence type="ECO:0000256" key="11">
    <source>
        <dbReference type="ARBA" id="ARBA00048679"/>
    </source>
</evidence>
<dbReference type="AlphaFoldDB" id="A0A2P6MXP6"/>
<keyword evidence="8 13" id="KW-0067">ATP-binding</keyword>
<dbReference type="SMART" id="SM00220">
    <property type="entry name" value="S_TKc"/>
    <property type="match status" value="1"/>
</dbReference>